<dbReference type="AlphaFoldDB" id="A0A834PFF9"/>
<gene>
    <name evidence="1" type="ORF">H0235_001061</name>
</gene>
<name>A0A834PFF9_VESPE</name>
<accession>A0A834PFF9</accession>
<evidence type="ECO:0000313" key="2">
    <source>
        <dbReference type="Proteomes" id="UP000600918"/>
    </source>
</evidence>
<proteinExistence type="predicted"/>
<sequence length="202" mass="22951">MHLEKLTDKSNFFSFSMLFMRLLINRSNDDIVNSPYTLHCPVDVGAKFMGETQIPKESRHIPFCIICSKAAFITLYLVGDRRYALFAIDLVIIKSTSRIAIVISATRKCHFNDLCNPKSITMHFFPYMGIGIPFAAYDFRYISAATEKLKVSSFNSYFLNSNAYNVPEFSVVGSNLKSQVQIPPVPNTTRNRTETTLQGMLY</sequence>
<protein>
    <submittedName>
        <fullName evidence="1">Uncharacterized protein</fullName>
    </submittedName>
</protein>
<dbReference type="EMBL" id="JACSDY010000001">
    <property type="protein sequence ID" value="KAF7438670.1"/>
    <property type="molecule type" value="Genomic_DNA"/>
</dbReference>
<reference evidence="1" key="1">
    <citation type="journal article" date="2020" name="G3 (Bethesda)">
        <title>High-Quality Assemblies for Three Invasive Social Wasps from the &lt;i&gt;Vespula&lt;/i&gt; Genus.</title>
        <authorList>
            <person name="Harrop T.W.R."/>
            <person name="Guhlin J."/>
            <person name="McLaughlin G.M."/>
            <person name="Permina E."/>
            <person name="Stockwell P."/>
            <person name="Gilligan J."/>
            <person name="Le Lec M.F."/>
            <person name="Gruber M.A.M."/>
            <person name="Quinn O."/>
            <person name="Lovegrove M."/>
            <person name="Duncan E.J."/>
            <person name="Remnant E.J."/>
            <person name="Van Eeckhoven J."/>
            <person name="Graham B."/>
            <person name="Knapp R.A."/>
            <person name="Langford K.W."/>
            <person name="Kronenberg Z."/>
            <person name="Press M.O."/>
            <person name="Eacker S.M."/>
            <person name="Wilson-Rankin E.E."/>
            <person name="Purcell J."/>
            <person name="Lester P.J."/>
            <person name="Dearden P.K."/>
        </authorList>
    </citation>
    <scope>NUCLEOTIDE SEQUENCE</scope>
    <source>
        <strain evidence="1">Volc-1</strain>
    </source>
</reference>
<organism evidence="1 2">
    <name type="scientific">Vespula pensylvanica</name>
    <name type="common">Western yellow jacket</name>
    <name type="synonym">Wasp</name>
    <dbReference type="NCBI Taxonomy" id="30213"/>
    <lineage>
        <taxon>Eukaryota</taxon>
        <taxon>Metazoa</taxon>
        <taxon>Ecdysozoa</taxon>
        <taxon>Arthropoda</taxon>
        <taxon>Hexapoda</taxon>
        <taxon>Insecta</taxon>
        <taxon>Pterygota</taxon>
        <taxon>Neoptera</taxon>
        <taxon>Endopterygota</taxon>
        <taxon>Hymenoptera</taxon>
        <taxon>Apocrita</taxon>
        <taxon>Aculeata</taxon>
        <taxon>Vespoidea</taxon>
        <taxon>Vespidae</taxon>
        <taxon>Vespinae</taxon>
        <taxon>Vespula</taxon>
    </lineage>
</organism>
<comment type="caution">
    <text evidence="1">The sequence shown here is derived from an EMBL/GenBank/DDBJ whole genome shotgun (WGS) entry which is preliminary data.</text>
</comment>
<dbReference type="Proteomes" id="UP000600918">
    <property type="component" value="Unassembled WGS sequence"/>
</dbReference>
<keyword evidence="2" id="KW-1185">Reference proteome</keyword>
<evidence type="ECO:0000313" key="1">
    <source>
        <dbReference type="EMBL" id="KAF7438670.1"/>
    </source>
</evidence>